<evidence type="ECO:0008006" key="3">
    <source>
        <dbReference type="Google" id="ProtNLM"/>
    </source>
</evidence>
<evidence type="ECO:0000313" key="1">
    <source>
        <dbReference type="EMBL" id="ANF58744.1"/>
    </source>
</evidence>
<dbReference type="EMBL" id="CP015243">
    <property type="protein sequence ID" value="ANF58744.1"/>
    <property type="molecule type" value="Genomic_DNA"/>
</dbReference>
<proteinExistence type="predicted"/>
<sequence length="218" mass="24160">MTVSRDAWQRLIESPTHWLAPEHLDALLGDIGDAQSRHRLCSLPRFQHRLNERIRARHKLTALHELPPPSAEELAVYRLVTKASDTLAHHCGAVCQARSLAQEIRAPRVNALKQSIGESCFTQALALIELARPNATELEDLERLGPLLEQDGHACLAAWFDTQPTPLRAWLALGSIAGVSAKEGRQDPWITMHGAEIVRRVAAAMANADRQTSDSERT</sequence>
<accession>A0A172YHL6</accession>
<dbReference type="RefSeq" id="WP_064123599.1">
    <property type="nucleotide sequence ID" value="NZ_CP015243.1"/>
</dbReference>
<dbReference type="KEGG" id="haa:A5892_15760"/>
<dbReference type="AlphaFoldDB" id="A0A172YHL6"/>
<organism evidence="1 2">
    <name type="scientific">Halotalea alkalilenta</name>
    <dbReference type="NCBI Taxonomy" id="376489"/>
    <lineage>
        <taxon>Bacteria</taxon>
        <taxon>Pseudomonadati</taxon>
        <taxon>Pseudomonadota</taxon>
        <taxon>Gammaproteobacteria</taxon>
        <taxon>Oceanospirillales</taxon>
        <taxon>Halomonadaceae</taxon>
        <taxon>Halotalea</taxon>
    </lineage>
</organism>
<name>A0A172YHL6_9GAMM</name>
<protein>
    <recommendedName>
        <fullName evidence="3">Type III secretion protein</fullName>
    </recommendedName>
</protein>
<gene>
    <name evidence="1" type="ORF">A5892_15760</name>
</gene>
<dbReference type="Proteomes" id="UP000077875">
    <property type="component" value="Chromosome"/>
</dbReference>
<dbReference type="STRING" id="376489.A5892_15760"/>
<reference evidence="1 2" key="1">
    <citation type="submission" date="2016-04" db="EMBL/GenBank/DDBJ databases">
        <title>Complete Genome Sequence of Halotalea alkalilenta IHB B 13600.</title>
        <authorList>
            <person name="Swarnkar M.K."/>
            <person name="Sharma A."/>
            <person name="Kaushal K."/>
            <person name="Soni R."/>
            <person name="Rana S."/>
            <person name="Singh A.K."/>
            <person name="Gulati A."/>
        </authorList>
    </citation>
    <scope>NUCLEOTIDE SEQUENCE [LARGE SCALE GENOMIC DNA]</scope>
    <source>
        <strain evidence="1 2">IHB B 13600</strain>
    </source>
</reference>
<evidence type="ECO:0000313" key="2">
    <source>
        <dbReference type="Proteomes" id="UP000077875"/>
    </source>
</evidence>
<keyword evidence="2" id="KW-1185">Reference proteome</keyword>